<sequence length="562" mass="61964">MPFLSVTRCLPSYNPRAEPYARRRRGAGCQLGHDCQPGVWVVGYPCATVVAHNGHSNEKLVQLPLWGLKRHKALEWQYPSVLFEASVPFAPAPPPRLMQGSLDAEAGYDPHSAIDLAQALSGTFLIPSNSPAMASSPSFWPPSPAETDRISQASGSPGPNKGEPTFSSTSGWPMNAGDTHSGAVPMLQDASQPPPDPVCQSIRICPPNKGDGSNGISPDWSPERVNILCSLSPLIRTRVEELRLHPELWWTPVVGDGIDEATAIRVLDLVGPGTAGRKQRVSLLSQECNVMWAFQINPTLFPASLTWQAVDDDGQLAASRAVVRKAARRSYASLSSSSSSPKFSWQTEPGSRSRLTSLQLANIALVLEWEEAFKREIRTVIWDWTGQTQAVLATPVGCLQAHGPRGLDAQRRIEKEKVLTHMRDYLERQKNTNKTSVKRIYKDLELQNMKLEASSFLHPSIYSMLREIEGAILKEKRPGNGASAVSQLKTVNPNRPTTPGLLGKIKEMEHSVENMMSGGKGHRKFVQAMLGHVQEFVATQQDMLAGEMWKWRVGEVRRWSLQ</sequence>
<evidence type="ECO:0000256" key="1">
    <source>
        <dbReference type="SAM" id="MobiDB-lite"/>
    </source>
</evidence>
<gene>
    <name evidence="2" type="ORF">PODCO_500165</name>
</gene>
<dbReference type="Proteomes" id="UP000280685">
    <property type="component" value="Chromosome 5"/>
</dbReference>
<organism evidence="2 3">
    <name type="scientific">Podospora comata</name>
    <dbReference type="NCBI Taxonomy" id="48703"/>
    <lineage>
        <taxon>Eukaryota</taxon>
        <taxon>Fungi</taxon>
        <taxon>Dikarya</taxon>
        <taxon>Ascomycota</taxon>
        <taxon>Pezizomycotina</taxon>
        <taxon>Sordariomycetes</taxon>
        <taxon>Sordariomycetidae</taxon>
        <taxon>Sordariales</taxon>
        <taxon>Podosporaceae</taxon>
        <taxon>Podospora</taxon>
    </lineage>
</organism>
<keyword evidence="3" id="KW-1185">Reference proteome</keyword>
<proteinExistence type="predicted"/>
<protein>
    <submittedName>
        <fullName evidence="2">Uncharacterized protein</fullName>
    </submittedName>
</protein>
<evidence type="ECO:0000313" key="3">
    <source>
        <dbReference type="Proteomes" id="UP000280685"/>
    </source>
</evidence>
<reference evidence="2" key="1">
    <citation type="submission" date="2018-02" db="EMBL/GenBank/DDBJ databases">
        <authorList>
            <person name="Silar P."/>
        </authorList>
    </citation>
    <scope>NUCLEOTIDE SEQUENCE [LARGE SCALE GENOMIC DNA]</scope>
    <source>
        <strain evidence="2">T</strain>
    </source>
</reference>
<name>A0ABY6SCX5_PODCO</name>
<evidence type="ECO:0000313" key="2">
    <source>
        <dbReference type="EMBL" id="VBB80951.1"/>
    </source>
</evidence>
<feature type="region of interest" description="Disordered" evidence="1">
    <location>
        <begin position="135"/>
        <end position="218"/>
    </location>
</feature>
<dbReference type="EMBL" id="LR026968">
    <property type="protein sequence ID" value="VBB80951.1"/>
    <property type="molecule type" value="Genomic_DNA"/>
</dbReference>
<accession>A0ABY6SCX5</accession>